<keyword evidence="2" id="KW-0969">Cilium</keyword>
<dbReference type="EMBL" id="QSHZ01000020">
    <property type="protein sequence ID" value="RHC54584.1"/>
    <property type="molecule type" value="Genomic_DNA"/>
</dbReference>
<dbReference type="AlphaFoldDB" id="A0A414AST0"/>
<organism evidence="2 3">
    <name type="scientific">Enterocloster bolteae</name>
    <dbReference type="NCBI Taxonomy" id="208479"/>
    <lineage>
        <taxon>Bacteria</taxon>
        <taxon>Bacillati</taxon>
        <taxon>Bacillota</taxon>
        <taxon>Clostridia</taxon>
        <taxon>Lachnospirales</taxon>
        <taxon>Lachnospiraceae</taxon>
        <taxon>Enterocloster</taxon>
    </lineage>
</organism>
<proteinExistence type="predicted"/>
<dbReference type="RefSeq" id="WP_002572443.1">
    <property type="nucleotide sequence ID" value="NZ_JADMVR010000005.1"/>
</dbReference>
<name>A0A414AST0_9FIRM</name>
<evidence type="ECO:0000313" key="2">
    <source>
        <dbReference type="EMBL" id="RHC54584.1"/>
    </source>
</evidence>
<keyword evidence="2" id="KW-0282">Flagellum</keyword>
<keyword evidence="2" id="KW-0966">Cell projection</keyword>
<evidence type="ECO:0000256" key="1">
    <source>
        <dbReference type="SAM" id="Coils"/>
    </source>
</evidence>
<gene>
    <name evidence="2" type="ORF">DW839_17910</name>
</gene>
<comment type="caution">
    <text evidence="2">The sequence shown here is derived from an EMBL/GenBank/DDBJ whole genome shotgun (WGS) entry which is preliminary data.</text>
</comment>
<dbReference type="Proteomes" id="UP000283975">
    <property type="component" value="Unassembled WGS sequence"/>
</dbReference>
<keyword evidence="1" id="KW-0175">Coiled coil</keyword>
<sequence>MARSKKNMTLEEQLQDVEIKITSTEEQLKDLKSKKKSIEAAIKEEKLSKLLAAIEEKGITVEDAIAKLSE</sequence>
<reference evidence="2 3" key="1">
    <citation type="submission" date="2018-08" db="EMBL/GenBank/DDBJ databases">
        <title>A genome reference for cultivated species of the human gut microbiota.</title>
        <authorList>
            <person name="Zou Y."/>
            <person name="Xue W."/>
            <person name="Luo G."/>
        </authorList>
    </citation>
    <scope>NUCLEOTIDE SEQUENCE [LARGE SCALE GENOMIC DNA]</scope>
    <source>
        <strain evidence="2 3">AM35-14</strain>
    </source>
</reference>
<accession>A0A414AST0</accession>
<protein>
    <submittedName>
        <fullName evidence="2">Flagellar export protein FliJ</fullName>
    </submittedName>
</protein>
<feature type="coiled-coil region" evidence="1">
    <location>
        <begin position="7"/>
        <end position="48"/>
    </location>
</feature>
<evidence type="ECO:0000313" key="3">
    <source>
        <dbReference type="Proteomes" id="UP000283975"/>
    </source>
</evidence>